<keyword evidence="6" id="KW-1185">Reference proteome</keyword>
<dbReference type="Gene3D" id="1.10.10.10">
    <property type="entry name" value="Winged helix-like DNA-binding domain superfamily/Winged helix DNA-binding domain"/>
    <property type="match status" value="1"/>
</dbReference>
<proteinExistence type="predicted"/>
<reference evidence="5 6" key="1">
    <citation type="submission" date="2015-05" db="EMBL/GenBank/DDBJ databases">
        <title>Draft genome sequence of the bacterium Gordonia jacobaea a new member of the Gordonia genus.</title>
        <authorList>
            <person name="Jimenez-Galisteo G."/>
            <person name="Dominguez A."/>
            <person name="Munoz E."/>
            <person name="Vinas M."/>
        </authorList>
    </citation>
    <scope>NUCLEOTIDE SEQUENCE [LARGE SCALE GENOMIC DNA]</scope>
    <source>
        <strain evidence="6">mv1</strain>
    </source>
</reference>
<sequence>MLRRGHTLSASTAAYLEKMVVDDLSPGDKLPPERVLAENLEVSRTTIREALSDLEQRRLVTRTPGRGTVVARRSANATALLETMSDDAEEDHVAELRMLIEPQVAGLAADRATASDLVALESILASTHTGLNPTESLAQDVAFHMQLARAARNPLLVSLCQLSAGWVQTVRARSHATREGRRNSYNGHRDILEAVRANDHHQAVAAMTAHLEEVVRLVERSNQ</sequence>
<protein>
    <submittedName>
        <fullName evidence="5">GntR family transcriptional regulator</fullName>
    </submittedName>
</protein>
<dbReference type="PANTHER" id="PTHR43537">
    <property type="entry name" value="TRANSCRIPTIONAL REGULATOR, GNTR FAMILY"/>
    <property type="match status" value="1"/>
</dbReference>
<dbReference type="Proteomes" id="UP000037247">
    <property type="component" value="Unassembled WGS sequence"/>
</dbReference>
<gene>
    <name evidence="5" type="ORF">ABW18_09900</name>
</gene>
<dbReference type="Pfam" id="PF00392">
    <property type="entry name" value="GntR"/>
    <property type="match status" value="1"/>
</dbReference>
<dbReference type="SUPFAM" id="SSF48008">
    <property type="entry name" value="GntR ligand-binding domain-like"/>
    <property type="match status" value="1"/>
</dbReference>
<dbReference type="PRINTS" id="PR00035">
    <property type="entry name" value="HTHGNTR"/>
</dbReference>
<organism evidence="5 6">
    <name type="scientific">Gordonia jacobaea</name>
    <dbReference type="NCBI Taxonomy" id="122202"/>
    <lineage>
        <taxon>Bacteria</taxon>
        <taxon>Bacillati</taxon>
        <taxon>Actinomycetota</taxon>
        <taxon>Actinomycetes</taxon>
        <taxon>Mycobacteriales</taxon>
        <taxon>Gordoniaceae</taxon>
        <taxon>Gordonia</taxon>
    </lineage>
</organism>
<dbReference type="Gene3D" id="1.20.120.530">
    <property type="entry name" value="GntR ligand-binding domain-like"/>
    <property type="match status" value="1"/>
</dbReference>
<evidence type="ECO:0000313" key="6">
    <source>
        <dbReference type="Proteomes" id="UP000037247"/>
    </source>
</evidence>
<feature type="domain" description="HTH gntR-type" evidence="4">
    <location>
        <begin position="6"/>
        <end position="73"/>
    </location>
</feature>
<dbReference type="RefSeq" id="WP_049698821.1">
    <property type="nucleotide sequence ID" value="NZ_LDTZ01000016.1"/>
</dbReference>
<accession>A0ABR5IDP7</accession>
<dbReference type="PROSITE" id="PS50949">
    <property type="entry name" value="HTH_GNTR"/>
    <property type="match status" value="1"/>
</dbReference>
<keyword evidence="2" id="KW-0238">DNA-binding</keyword>
<dbReference type="CDD" id="cd07377">
    <property type="entry name" value="WHTH_GntR"/>
    <property type="match status" value="1"/>
</dbReference>
<dbReference type="SMART" id="SM00895">
    <property type="entry name" value="FCD"/>
    <property type="match status" value="1"/>
</dbReference>
<dbReference type="SUPFAM" id="SSF46785">
    <property type="entry name" value="Winged helix' DNA-binding domain"/>
    <property type="match status" value="1"/>
</dbReference>
<keyword evidence="3" id="KW-0804">Transcription</keyword>
<comment type="caution">
    <text evidence="5">The sequence shown here is derived from an EMBL/GenBank/DDBJ whole genome shotgun (WGS) entry which is preliminary data.</text>
</comment>
<dbReference type="Pfam" id="PF07729">
    <property type="entry name" value="FCD"/>
    <property type="match status" value="1"/>
</dbReference>
<dbReference type="InterPro" id="IPR036390">
    <property type="entry name" value="WH_DNA-bd_sf"/>
</dbReference>
<keyword evidence="1" id="KW-0805">Transcription regulation</keyword>
<dbReference type="SMART" id="SM00345">
    <property type="entry name" value="HTH_GNTR"/>
    <property type="match status" value="1"/>
</dbReference>
<dbReference type="EMBL" id="LDTZ01000016">
    <property type="protein sequence ID" value="KNA91496.1"/>
    <property type="molecule type" value="Genomic_DNA"/>
</dbReference>
<dbReference type="InterPro" id="IPR008920">
    <property type="entry name" value="TF_FadR/GntR_C"/>
</dbReference>
<evidence type="ECO:0000313" key="5">
    <source>
        <dbReference type="EMBL" id="KNA91496.1"/>
    </source>
</evidence>
<dbReference type="InterPro" id="IPR000524">
    <property type="entry name" value="Tscrpt_reg_HTH_GntR"/>
</dbReference>
<evidence type="ECO:0000256" key="2">
    <source>
        <dbReference type="ARBA" id="ARBA00023125"/>
    </source>
</evidence>
<name>A0ABR5IDP7_9ACTN</name>
<evidence type="ECO:0000256" key="1">
    <source>
        <dbReference type="ARBA" id="ARBA00023015"/>
    </source>
</evidence>
<dbReference type="InterPro" id="IPR011711">
    <property type="entry name" value="GntR_C"/>
</dbReference>
<dbReference type="InterPro" id="IPR036388">
    <property type="entry name" value="WH-like_DNA-bd_sf"/>
</dbReference>
<evidence type="ECO:0000256" key="3">
    <source>
        <dbReference type="ARBA" id="ARBA00023163"/>
    </source>
</evidence>
<evidence type="ECO:0000259" key="4">
    <source>
        <dbReference type="PROSITE" id="PS50949"/>
    </source>
</evidence>
<dbReference type="PANTHER" id="PTHR43537:SF5">
    <property type="entry name" value="UXU OPERON TRANSCRIPTIONAL REGULATOR"/>
    <property type="match status" value="1"/>
</dbReference>